<evidence type="ECO:0000313" key="3">
    <source>
        <dbReference type="EMBL" id="KAK7912491.1"/>
    </source>
</evidence>
<feature type="domain" description="Myb/SANT-like DNA-binding" evidence="2">
    <location>
        <begin position="1"/>
        <end position="50"/>
    </location>
</feature>
<name>A0AAW0P4D0_9GOBI</name>
<evidence type="ECO:0000259" key="2">
    <source>
        <dbReference type="Pfam" id="PF13837"/>
    </source>
</evidence>
<dbReference type="Proteomes" id="UP001460270">
    <property type="component" value="Unassembled WGS sequence"/>
</dbReference>
<dbReference type="InterPro" id="IPR044822">
    <property type="entry name" value="Myb_DNA-bind_4"/>
</dbReference>
<comment type="caution">
    <text evidence="3">The sequence shown here is derived from an EMBL/GenBank/DDBJ whole genome shotgun (WGS) entry which is preliminary data.</text>
</comment>
<proteinExistence type="predicted"/>
<evidence type="ECO:0000256" key="1">
    <source>
        <dbReference type="SAM" id="MobiDB-lite"/>
    </source>
</evidence>
<dbReference type="PANTHER" id="PTHR47595">
    <property type="entry name" value="HEAT SHOCK 70 KDA PROTEIN 14"/>
    <property type="match status" value="1"/>
</dbReference>
<organism evidence="3 4">
    <name type="scientific">Mugilogobius chulae</name>
    <name type="common">yellowstripe goby</name>
    <dbReference type="NCBI Taxonomy" id="88201"/>
    <lineage>
        <taxon>Eukaryota</taxon>
        <taxon>Metazoa</taxon>
        <taxon>Chordata</taxon>
        <taxon>Craniata</taxon>
        <taxon>Vertebrata</taxon>
        <taxon>Euteleostomi</taxon>
        <taxon>Actinopterygii</taxon>
        <taxon>Neopterygii</taxon>
        <taxon>Teleostei</taxon>
        <taxon>Neoteleostei</taxon>
        <taxon>Acanthomorphata</taxon>
        <taxon>Gobiaria</taxon>
        <taxon>Gobiiformes</taxon>
        <taxon>Gobioidei</taxon>
        <taxon>Gobiidae</taxon>
        <taxon>Gobionellinae</taxon>
        <taxon>Mugilogobius</taxon>
    </lineage>
</organism>
<dbReference type="PANTHER" id="PTHR47595:SF1">
    <property type="entry name" value="MYB_SANT-LIKE DNA-BINDING DOMAIN-CONTAINING PROTEIN"/>
    <property type="match status" value="1"/>
</dbReference>
<sequence length="169" mass="18667">MVERGYRRLWLQCQRKIKNLRAKYKEAKDSNNRSGRGRVTCPFYDELDRILGDKPSVTPIELLDSCSAEEEPARRAQVPQLALFAQQVAQMTIQVGDGSLVTLSFASASEGNSAPSEDTTFNSSSNASSSTTGSTSTKSRKRKSKMEASLEVFAEKISSVLKMKILTFC</sequence>
<dbReference type="Pfam" id="PF13837">
    <property type="entry name" value="Myb_DNA-bind_4"/>
    <property type="match status" value="1"/>
</dbReference>
<evidence type="ECO:0000313" key="4">
    <source>
        <dbReference type="Proteomes" id="UP001460270"/>
    </source>
</evidence>
<feature type="compositionally biased region" description="Low complexity" evidence="1">
    <location>
        <begin position="119"/>
        <end position="137"/>
    </location>
</feature>
<keyword evidence="4" id="KW-1185">Reference proteome</keyword>
<gene>
    <name evidence="3" type="ORF">WMY93_012702</name>
</gene>
<dbReference type="AlphaFoldDB" id="A0AAW0P4D0"/>
<protein>
    <recommendedName>
        <fullName evidence="2">Myb/SANT-like DNA-binding domain-containing protein</fullName>
    </recommendedName>
</protein>
<accession>A0AAW0P4D0</accession>
<feature type="region of interest" description="Disordered" evidence="1">
    <location>
        <begin position="112"/>
        <end position="145"/>
    </location>
</feature>
<dbReference type="EMBL" id="JBBPFD010000009">
    <property type="protein sequence ID" value="KAK7912491.1"/>
    <property type="molecule type" value="Genomic_DNA"/>
</dbReference>
<reference evidence="4" key="1">
    <citation type="submission" date="2024-04" db="EMBL/GenBank/DDBJ databases">
        <title>Salinicola lusitanus LLJ914,a marine bacterium isolated from the Okinawa Trough.</title>
        <authorList>
            <person name="Li J."/>
        </authorList>
    </citation>
    <scope>NUCLEOTIDE SEQUENCE [LARGE SCALE GENOMIC DNA]</scope>
</reference>